<evidence type="ECO:0000256" key="6">
    <source>
        <dbReference type="SAM" id="Phobius"/>
    </source>
</evidence>
<feature type="region of interest" description="Disordered" evidence="5">
    <location>
        <begin position="167"/>
        <end position="339"/>
    </location>
</feature>
<dbReference type="PANTHER" id="PTHR11003">
    <property type="entry name" value="POTASSIUM CHANNEL, SUBFAMILY K"/>
    <property type="match status" value="1"/>
</dbReference>
<sequence>MQSDLKVKSSGVPMTRGSVKWEDVRRLARGLLSGAEGRSFMSGRRGGEDRGAGRKRWPGGGALLEDSRNKALLVCSRCGGGGGGGGGGGERPLSCVTPCSAGDGGESRGPMVNLHGSLRQDPRGGIREVLEVGGTLVRGGSDPGLVRAGDVMVRPVRRSACSLPASLAGEARGTPAREARPRSGVPARRMLRVTRDYLDPRRRARGPRGGHGSGAALSASLAAAAYAASPARPHPSPQATQQAPAAHASTVHTPAAPTASTSTAQEAARPRRYRRGVAGLASVLRGEDRRAPLRQARRRPERDAKSRKYVAGSARGRHLRPPPLWRPSRPPSDPVKPRGGSCCCCPTAMRTTPCSALVLLPLHLLLLLTLVACLMMGAFVFQALEGPGGGGEGAVEVTHSAIVLPGTPRDTVMTKTREEVVDKLLNASLTLVLHKSLDVIIKLVITTPKMQAALRAFQQAGGGPLPTEKDVERFNRTLMTEWRHQLYDLTARYHALVLRHAHGFPVGHFERSAVWTREEPPPPLPWTLPTALVYSFCLVTTTGGLQAATDAGRAAGVFYSVVGLLVYLGVVVVWAARLGATLSLLLNLCTRRRKQENSPGRKGKGGASPYHKMHSSHPSQPTPPIGPSTSSTSEHTAGRVCLLFLLLFVYILGVGAQVLGGETFWVGLENAIYALLTIRPPRPLPQSVPRVIGYLVFTLCGHLLLGLFVYSLKELCVKWWRLWGRTS</sequence>
<keyword evidence="8" id="KW-1185">Reference proteome</keyword>
<evidence type="ECO:0000256" key="5">
    <source>
        <dbReference type="SAM" id="MobiDB-lite"/>
    </source>
</evidence>
<comment type="caution">
    <text evidence="7">The sequence shown here is derived from an EMBL/GenBank/DDBJ whole genome shotgun (WGS) entry which is preliminary data.</text>
</comment>
<dbReference type="GO" id="GO:0015271">
    <property type="term" value="F:outward rectifier potassium channel activity"/>
    <property type="evidence" value="ECO:0007669"/>
    <property type="project" value="TreeGrafter"/>
</dbReference>
<protein>
    <recommendedName>
        <fullName evidence="9">Potassium channel domain-containing protein</fullName>
    </recommendedName>
</protein>
<dbReference type="SUPFAM" id="SSF81324">
    <property type="entry name" value="Voltage-gated potassium channels"/>
    <property type="match status" value="1"/>
</dbReference>
<evidence type="ECO:0000313" key="8">
    <source>
        <dbReference type="Proteomes" id="UP001487740"/>
    </source>
</evidence>
<feature type="compositionally biased region" description="Pro residues" evidence="5">
    <location>
        <begin position="321"/>
        <end position="334"/>
    </location>
</feature>
<keyword evidence="2 6" id="KW-0812">Transmembrane</keyword>
<dbReference type="GO" id="GO:0005886">
    <property type="term" value="C:plasma membrane"/>
    <property type="evidence" value="ECO:0007669"/>
    <property type="project" value="TreeGrafter"/>
</dbReference>
<name>A0AAW0TZ97_SCYPA</name>
<dbReference type="EMBL" id="JARAKH010000022">
    <property type="protein sequence ID" value="KAK8392795.1"/>
    <property type="molecule type" value="Genomic_DNA"/>
</dbReference>
<feature type="transmembrane region" description="Helical" evidence="6">
    <location>
        <begin position="640"/>
        <end position="660"/>
    </location>
</feature>
<gene>
    <name evidence="7" type="ORF">O3P69_014912</name>
</gene>
<keyword evidence="3 6" id="KW-1133">Transmembrane helix</keyword>
<evidence type="ECO:0000313" key="7">
    <source>
        <dbReference type="EMBL" id="KAK8392795.1"/>
    </source>
</evidence>
<evidence type="ECO:0000256" key="4">
    <source>
        <dbReference type="ARBA" id="ARBA00023136"/>
    </source>
</evidence>
<feature type="transmembrane region" description="Helical" evidence="6">
    <location>
        <begin position="356"/>
        <end position="381"/>
    </location>
</feature>
<evidence type="ECO:0000256" key="2">
    <source>
        <dbReference type="ARBA" id="ARBA00022692"/>
    </source>
</evidence>
<feature type="transmembrane region" description="Helical" evidence="6">
    <location>
        <begin position="691"/>
        <end position="712"/>
    </location>
</feature>
<dbReference type="PANTHER" id="PTHR11003:SF345">
    <property type="entry name" value="TWIK FAMILY OF POTASSIUM CHANNELS PROTEIN 18"/>
    <property type="match status" value="1"/>
</dbReference>
<keyword evidence="4 6" id="KW-0472">Membrane</keyword>
<comment type="subcellular location">
    <subcellularLocation>
        <location evidence="1">Membrane</location>
        <topology evidence="1">Multi-pass membrane protein</topology>
    </subcellularLocation>
</comment>
<dbReference type="GO" id="GO:0022841">
    <property type="term" value="F:potassium ion leak channel activity"/>
    <property type="evidence" value="ECO:0007669"/>
    <property type="project" value="TreeGrafter"/>
</dbReference>
<dbReference type="InterPro" id="IPR003280">
    <property type="entry name" value="2pore_dom_K_chnl"/>
</dbReference>
<dbReference type="GO" id="GO:0030322">
    <property type="term" value="P:stabilization of membrane potential"/>
    <property type="evidence" value="ECO:0007669"/>
    <property type="project" value="TreeGrafter"/>
</dbReference>
<organism evidence="7 8">
    <name type="scientific">Scylla paramamosain</name>
    <name type="common">Mud crab</name>
    <dbReference type="NCBI Taxonomy" id="85552"/>
    <lineage>
        <taxon>Eukaryota</taxon>
        <taxon>Metazoa</taxon>
        <taxon>Ecdysozoa</taxon>
        <taxon>Arthropoda</taxon>
        <taxon>Crustacea</taxon>
        <taxon>Multicrustacea</taxon>
        <taxon>Malacostraca</taxon>
        <taxon>Eumalacostraca</taxon>
        <taxon>Eucarida</taxon>
        <taxon>Decapoda</taxon>
        <taxon>Pleocyemata</taxon>
        <taxon>Brachyura</taxon>
        <taxon>Eubrachyura</taxon>
        <taxon>Portunoidea</taxon>
        <taxon>Portunidae</taxon>
        <taxon>Portuninae</taxon>
        <taxon>Scylla</taxon>
    </lineage>
</organism>
<dbReference type="Proteomes" id="UP001487740">
    <property type="component" value="Unassembled WGS sequence"/>
</dbReference>
<evidence type="ECO:0008006" key="9">
    <source>
        <dbReference type="Google" id="ProtNLM"/>
    </source>
</evidence>
<feature type="transmembrane region" description="Helical" evidence="6">
    <location>
        <begin position="557"/>
        <end position="586"/>
    </location>
</feature>
<reference evidence="7 8" key="1">
    <citation type="submission" date="2023-03" db="EMBL/GenBank/DDBJ databases">
        <title>High-quality genome of Scylla paramamosain provides insights in environmental adaptation.</title>
        <authorList>
            <person name="Zhang L."/>
        </authorList>
    </citation>
    <scope>NUCLEOTIDE SEQUENCE [LARGE SCALE GENOMIC DNA]</scope>
    <source>
        <strain evidence="7">LZ_2023a</strain>
        <tissue evidence="7">Muscle</tissue>
    </source>
</reference>
<accession>A0AAW0TZ97</accession>
<feature type="region of interest" description="Disordered" evidence="5">
    <location>
        <begin position="37"/>
        <end position="61"/>
    </location>
</feature>
<evidence type="ECO:0000256" key="3">
    <source>
        <dbReference type="ARBA" id="ARBA00022989"/>
    </source>
</evidence>
<dbReference type="Gene3D" id="1.10.287.70">
    <property type="match status" value="1"/>
</dbReference>
<evidence type="ECO:0000256" key="1">
    <source>
        <dbReference type="ARBA" id="ARBA00004141"/>
    </source>
</evidence>
<feature type="region of interest" description="Disordered" evidence="5">
    <location>
        <begin position="595"/>
        <end position="632"/>
    </location>
</feature>
<dbReference type="AlphaFoldDB" id="A0AAW0TZ97"/>
<feature type="compositionally biased region" description="Low complexity" evidence="5">
    <location>
        <begin position="214"/>
        <end position="267"/>
    </location>
</feature>
<proteinExistence type="predicted"/>